<reference evidence="2" key="1">
    <citation type="submission" date="2021-10" db="EMBL/GenBank/DDBJ databases">
        <title>Tropical sea cucumber genome reveals ecological adaptation and Cuvierian tubules defense mechanism.</title>
        <authorList>
            <person name="Chen T."/>
        </authorList>
    </citation>
    <scope>NUCLEOTIDE SEQUENCE</scope>
    <source>
        <strain evidence="2">Nanhai2018</strain>
        <tissue evidence="2">Muscle</tissue>
    </source>
</reference>
<protein>
    <submittedName>
        <fullName evidence="2">Uncharacterized protein</fullName>
    </submittedName>
</protein>
<keyword evidence="3" id="KW-1185">Reference proteome</keyword>
<dbReference type="AlphaFoldDB" id="A0A9Q0YHL5"/>
<dbReference type="Proteomes" id="UP001152320">
    <property type="component" value="Chromosome 20"/>
</dbReference>
<evidence type="ECO:0000256" key="1">
    <source>
        <dbReference type="SAM" id="MobiDB-lite"/>
    </source>
</evidence>
<gene>
    <name evidence="2" type="ORF">HOLleu_37624</name>
</gene>
<organism evidence="2 3">
    <name type="scientific">Holothuria leucospilota</name>
    <name type="common">Black long sea cucumber</name>
    <name type="synonym">Mertensiothuria leucospilota</name>
    <dbReference type="NCBI Taxonomy" id="206669"/>
    <lineage>
        <taxon>Eukaryota</taxon>
        <taxon>Metazoa</taxon>
        <taxon>Echinodermata</taxon>
        <taxon>Eleutherozoa</taxon>
        <taxon>Echinozoa</taxon>
        <taxon>Holothuroidea</taxon>
        <taxon>Aspidochirotacea</taxon>
        <taxon>Aspidochirotida</taxon>
        <taxon>Holothuriidae</taxon>
        <taxon>Holothuria</taxon>
    </lineage>
</organism>
<feature type="region of interest" description="Disordered" evidence="1">
    <location>
        <begin position="50"/>
        <end position="74"/>
    </location>
</feature>
<feature type="compositionally biased region" description="Basic and acidic residues" evidence="1">
    <location>
        <begin position="50"/>
        <end position="59"/>
    </location>
</feature>
<feature type="compositionally biased region" description="Acidic residues" evidence="1">
    <location>
        <begin position="60"/>
        <end position="69"/>
    </location>
</feature>
<dbReference type="EMBL" id="JAIZAY010000020">
    <property type="protein sequence ID" value="KAJ8022660.1"/>
    <property type="molecule type" value="Genomic_DNA"/>
</dbReference>
<comment type="caution">
    <text evidence="2">The sequence shown here is derived from an EMBL/GenBank/DDBJ whole genome shotgun (WGS) entry which is preliminary data.</text>
</comment>
<accession>A0A9Q0YHL5</accession>
<proteinExistence type="predicted"/>
<evidence type="ECO:0000313" key="2">
    <source>
        <dbReference type="EMBL" id="KAJ8022660.1"/>
    </source>
</evidence>
<sequence>MPQPAMLLHFTQGRLSYFDSPVSAPENEIESWDDLDEERRDGDLLRALEDALDEERRDADDDGEDEDELTERLASLDLTPEERAVIHKHYHYYPYSKWKRQKTFFKKFGVSLRNLGRRMKNYYG</sequence>
<evidence type="ECO:0000313" key="3">
    <source>
        <dbReference type="Proteomes" id="UP001152320"/>
    </source>
</evidence>
<name>A0A9Q0YHL5_HOLLE</name>